<comment type="caution">
    <text evidence="2">The sequence shown here is derived from an EMBL/GenBank/DDBJ whole genome shotgun (WGS) entry which is preliminary data.</text>
</comment>
<feature type="compositionally biased region" description="Basic and acidic residues" evidence="1">
    <location>
        <begin position="22"/>
        <end position="32"/>
    </location>
</feature>
<accession>A0A8K0RTI7</accession>
<dbReference type="AlphaFoldDB" id="A0A8K0RTI7"/>
<gene>
    <name evidence="2" type="ORF">BKA59DRAFT_455817</name>
</gene>
<dbReference type="EMBL" id="JAGPXF010000005">
    <property type="protein sequence ID" value="KAH7241211.1"/>
    <property type="molecule type" value="Genomic_DNA"/>
</dbReference>
<feature type="region of interest" description="Disordered" evidence="1">
    <location>
        <begin position="1"/>
        <end position="76"/>
    </location>
</feature>
<evidence type="ECO:0000256" key="1">
    <source>
        <dbReference type="SAM" id="MobiDB-lite"/>
    </source>
</evidence>
<feature type="region of interest" description="Disordered" evidence="1">
    <location>
        <begin position="101"/>
        <end position="180"/>
    </location>
</feature>
<dbReference type="Proteomes" id="UP000813427">
    <property type="component" value="Unassembled WGS sequence"/>
</dbReference>
<feature type="compositionally biased region" description="Polar residues" evidence="1">
    <location>
        <begin position="59"/>
        <end position="73"/>
    </location>
</feature>
<feature type="compositionally biased region" description="Pro residues" evidence="1">
    <location>
        <begin position="121"/>
        <end position="134"/>
    </location>
</feature>
<keyword evidence="3" id="KW-1185">Reference proteome</keyword>
<reference evidence="2" key="1">
    <citation type="journal article" date="2021" name="Nat. Commun.">
        <title>Genetic determinants of endophytism in the Arabidopsis root mycobiome.</title>
        <authorList>
            <person name="Mesny F."/>
            <person name="Miyauchi S."/>
            <person name="Thiergart T."/>
            <person name="Pickel B."/>
            <person name="Atanasova L."/>
            <person name="Karlsson M."/>
            <person name="Huettel B."/>
            <person name="Barry K.W."/>
            <person name="Haridas S."/>
            <person name="Chen C."/>
            <person name="Bauer D."/>
            <person name="Andreopoulos W."/>
            <person name="Pangilinan J."/>
            <person name="LaButti K."/>
            <person name="Riley R."/>
            <person name="Lipzen A."/>
            <person name="Clum A."/>
            <person name="Drula E."/>
            <person name="Henrissat B."/>
            <person name="Kohler A."/>
            <person name="Grigoriev I.V."/>
            <person name="Martin F.M."/>
            <person name="Hacquard S."/>
        </authorList>
    </citation>
    <scope>NUCLEOTIDE SEQUENCE</scope>
    <source>
        <strain evidence="2">MPI-SDFR-AT-0068</strain>
    </source>
</reference>
<name>A0A8K0RTI7_9HYPO</name>
<sequence length="180" mass="18869">MHQGPQNEMRKVDTPLKILSRRNGDKGGDKHGLTTTANTAKRRKVIENVAEDSLRRSQRTQNKPSAGNHTQSIRGDGLSLVMGAAVPDKVPASRLNKIAKASISNNTMEQEASDPSTSLSPPSPPIPSPSPFPSLPSSSPSCQPPTPSQDKDGSASRLKPPASEGNQQAPQPDAGPGPSS</sequence>
<organism evidence="2 3">
    <name type="scientific">Fusarium tricinctum</name>
    <dbReference type="NCBI Taxonomy" id="61284"/>
    <lineage>
        <taxon>Eukaryota</taxon>
        <taxon>Fungi</taxon>
        <taxon>Dikarya</taxon>
        <taxon>Ascomycota</taxon>
        <taxon>Pezizomycotina</taxon>
        <taxon>Sordariomycetes</taxon>
        <taxon>Hypocreomycetidae</taxon>
        <taxon>Hypocreales</taxon>
        <taxon>Nectriaceae</taxon>
        <taxon>Fusarium</taxon>
        <taxon>Fusarium tricinctum species complex</taxon>
    </lineage>
</organism>
<proteinExistence type="predicted"/>
<protein>
    <submittedName>
        <fullName evidence="2">Uncharacterized protein</fullName>
    </submittedName>
</protein>
<evidence type="ECO:0000313" key="2">
    <source>
        <dbReference type="EMBL" id="KAH7241211.1"/>
    </source>
</evidence>
<evidence type="ECO:0000313" key="3">
    <source>
        <dbReference type="Proteomes" id="UP000813427"/>
    </source>
</evidence>